<dbReference type="Pfam" id="PF02577">
    <property type="entry name" value="BFN_dom"/>
    <property type="match status" value="1"/>
</dbReference>
<keyword evidence="3" id="KW-1185">Reference proteome</keyword>
<evidence type="ECO:0000259" key="1">
    <source>
        <dbReference type="PROSITE" id="PS51658"/>
    </source>
</evidence>
<sequence>MFRVEVASLSLDPGSREPVLILKKADGDEAIPMVIGHLEAAGIAASLRENKGKRPLTHDLFANFIREAGYRLIRSEVLDLEDGIFYARIFLGSDEEDAFFMDARPSDAVALALRFDAPIFMESQVFEKWHDMDKESAMEPFDTSDEGKKWTDLLEKMETERFGHA</sequence>
<organism evidence="2 3">
    <name type="scientific">Desulfobotulus pelophilus</name>
    <dbReference type="NCBI Taxonomy" id="2823377"/>
    <lineage>
        <taxon>Bacteria</taxon>
        <taxon>Pseudomonadati</taxon>
        <taxon>Thermodesulfobacteriota</taxon>
        <taxon>Desulfobacteria</taxon>
        <taxon>Desulfobacterales</taxon>
        <taxon>Desulfobacteraceae</taxon>
        <taxon>Desulfobotulus</taxon>
    </lineage>
</organism>
<dbReference type="InterPro" id="IPR036104">
    <property type="entry name" value="BFN_sf"/>
</dbReference>
<name>A0ABT3NAB3_9BACT</name>
<protein>
    <submittedName>
        <fullName evidence="2">Bifunctional nuclease family protein</fullName>
    </submittedName>
</protein>
<dbReference type="PANTHER" id="PTHR15160">
    <property type="entry name" value="VON HIPPEL-LINDAU PROTEIN"/>
    <property type="match status" value="1"/>
</dbReference>
<dbReference type="Proteomes" id="UP001209681">
    <property type="component" value="Unassembled WGS sequence"/>
</dbReference>
<dbReference type="EMBL" id="JAPFPW010000011">
    <property type="protein sequence ID" value="MCW7754403.1"/>
    <property type="molecule type" value="Genomic_DNA"/>
</dbReference>
<feature type="domain" description="BFN" evidence="1">
    <location>
        <begin position="1"/>
        <end position="133"/>
    </location>
</feature>
<proteinExistence type="predicted"/>
<dbReference type="SUPFAM" id="SSF103256">
    <property type="entry name" value="Hypothetical protein TM0160"/>
    <property type="match status" value="1"/>
</dbReference>
<reference evidence="2 3" key="1">
    <citation type="submission" date="2022-11" db="EMBL/GenBank/DDBJ databases">
        <title>Desulfobotulus tamanensis H1 sp. nov. - anaerobic, alkaliphilic, sulphate reducing bacterium isolated from terrestrial mud volcano.</title>
        <authorList>
            <person name="Frolova A."/>
            <person name="Merkel A.Y."/>
            <person name="Slobodkin A.I."/>
        </authorList>
    </citation>
    <scope>NUCLEOTIDE SEQUENCE [LARGE SCALE GENOMIC DNA]</scope>
    <source>
        <strain evidence="2 3">H1</strain>
    </source>
</reference>
<accession>A0ABT3NAB3</accession>
<dbReference type="Gene3D" id="3.10.690.10">
    <property type="entry name" value="Bifunctional nuclease domain"/>
    <property type="match status" value="1"/>
</dbReference>
<dbReference type="RefSeq" id="WP_265425322.1">
    <property type="nucleotide sequence ID" value="NZ_JAPFPW010000011.1"/>
</dbReference>
<dbReference type="InterPro" id="IPR003729">
    <property type="entry name" value="Bi_nuclease_dom"/>
</dbReference>
<comment type="caution">
    <text evidence="2">The sequence shown here is derived from an EMBL/GenBank/DDBJ whole genome shotgun (WGS) entry which is preliminary data.</text>
</comment>
<dbReference type="PANTHER" id="PTHR15160:SF1">
    <property type="entry name" value="VON HIPPEL-LINDAU DISEASE TUMOR SUPPRESSOR"/>
    <property type="match status" value="1"/>
</dbReference>
<evidence type="ECO:0000313" key="2">
    <source>
        <dbReference type="EMBL" id="MCW7754403.1"/>
    </source>
</evidence>
<evidence type="ECO:0000313" key="3">
    <source>
        <dbReference type="Proteomes" id="UP001209681"/>
    </source>
</evidence>
<dbReference type="PROSITE" id="PS51658">
    <property type="entry name" value="BFN"/>
    <property type="match status" value="1"/>
</dbReference>
<gene>
    <name evidence="2" type="ORF">OOT00_10440</name>
</gene>